<comment type="similarity">
    <text evidence="1">Belongs to the UPF0213 family.</text>
</comment>
<name>A0A7Y9H2G3_9ACTN</name>
<dbReference type="InterPro" id="IPR000305">
    <property type="entry name" value="GIY-YIG_endonuc"/>
</dbReference>
<dbReference type="InterPro" id="IPR050190">
    <property type="entry name" value="UPF0213_domain"/>
</dbReference>
<dbReference type="InterPro" id="IPR035901">
    <property type="entry name" value="GIY-YIG_endonuc_sf"/>
</dbReference>
<reference evidence="3 4" key="1">
    <citation type="submission" date="2020-07" db="EMBL/GenBank/DDBJ databases">
        <authorList>
            <person name="Partida-Martinez L."/>
            <person name="Huntemann M."/>
            <person name="Clum A."/>
            <person name="Wang J."/>
            <person name="Palaniappan K."/>
            <person name="Ritter S."/>
            <person name="Chen I.-M."/>
            <person name="Stamatis D."/>
            <person name="Reddy T."/>
            <person name="O'Malley R."/>
            <person name="Daum C."/>
            <person name="Shapiro N."/>
            <person name="Ivanova N."/>
            <person name="Kyrpides N."/>
            <person name="Woyke T."/>
        </authorList>
    </citation>
    <scope>NUCLEOTIDE SEQUENCE [LARGE SCALE GENOMIC DNA]</scope>
    <source>
        <strain evidence="3 4">AT2.17</strain>
    </source>
</reference>
<reference evidence="3 4" key="2">
    <citation type="submission" date="2020-08" db="EMBL/GenBank/DDBJ databases">
        <title>The Agave Microbiome: Exploring the role of microbial communities in plant adaptations to desert environments.</title>
        <authorList>
            <person name="Partida-Martinez L.P."/>
        </authorList>
    </citation>
    <scope>NUCLEOTIDE SEQUENCE [LARGE SCALE GENOMIC DNA]</scope>
    <source>
        <strain evidence="3 4">AT2.17</strain>
    </source>
</reference>
<dbReference type="EMBL" id="JACCBW010000002">
    <property type="protein sequence ID" value="NYE36453.1"/>
    <property type="molecule type" value="Genomic_DNA"/>
</dbReference>
<dbReference type="RefSeq" id="WP_179619130.1">
    <property type="nucleotide sequence ID" value="NZ_JACCBW010000002.1"/>
</dbReference>
<keyword evidence="4" id="KW-1185">Reference proteome</keyword>
<dbReference type="SUPFAM" id="SSF82771">
    <property type="entry name" value="GIY-YIG endonuclease"/>
    <property type="match status" value="1"/>
</dbReference>
<protein>
    <submittedName>
        <fullName evidence="3">Putative GIY-YIG superfamily endonuclease</fullName>
    </submittedName>
</protein>
<sequence length="47" mass="5408">MPHVYILQCSDGSFYVGSTWDLERRVSEHNLGLGAAYTRRRRPVTLV</sequence>
<organism evidence="3 4">
    <name type="scientific">Nocardioides cavernae</name>
    <dbReference type="NCBI Taxonomy" id="1921566"/>
    <lineage>
        <taxon>Bacteria</taxon>
        <taxon>Bacillati</taxon>
        <taxon>Actinomycetota</taxon>
        <taxon>Actinomycetes</taxon>
        <taxon>Propionibacteriales</taxon>
        <taxon>Nocardioidaceae</taxon>
        <taxon>Nocardioides</taxon>
    </lineage>
</organism>
<dbReference type="Gene3D" id="3.40.1440.10">
    <property type="entry name" value="GIY-YIG endonuclease"/>
    <property type="match status" value="1"/>
</dbReference>
<dbReference type="PROSITE" id="PS50164">
    <property type="entry name" value="GIY_YIG"/>
    <property type="match status" value="1"/>
</dbReference>
<gene>
    <name evidence="3" type="ORF">F4692_001586</name>
</gene>
<evidence type="ECO:0000259" key="2">
    <source>
        <dbReference type="PROSITE" id="PS50164"/>
    </source>
</evidence>
<keyword evidence="3" id="KW-0255">Endonuclease</keyword>
<proteinExistence type="inferred from homology"/>
<dbReference type="AlphaFoldDB" id="A0A7Y9H2G3"/>
<keyword evidence="3" id="KW-0378">Hydrolase</keyword>
<accession>A0A7Y9H2G3</accession>
<dbReference type="PANTHER" id="PTHR34477:SF1">
    <property type="entry name" value="UPF0213 PROTEIN YHBQ"/>
    <property type="match status" value="1"/>
</dbReference>
<feature type="domain" description="GIY-YIG" evidence="2">
    <location>
        <begin position="1"/>
        <end position="47"/>
    </location>
</feature>
<dbReference type="GO" id="GO:0004519">
    <property type="term" value="F:endonuclease activity"/>
    <property type="evidence" value="ECO:0007669"/>
    <property type="project" value="UniProtKB-KW"/>
</dbReference>
<comment type="caution">
    <text evidence="3">The sequence shown here is derived from an EMBL/GenBank/DDBJ whole genome shotgun (WGS) entry which is preliminary data.</text>
</comment>
<dbReference type="Proteomes" id="UP000549911">
    <property type="component" value="Unassembled WGS sequence"/>
</dbReference>
<evidence type="ECO:0000256" key="1">
    <source>
        <dbReference type="ARBA" id="ARBA00007435"/>
    </source>
</evidence>
<evidence type="ECO:0000313" key="4">
    <source>
        <dbReference type="Proteomes" id="UP000549911"/>
    </source>
</evidence>
<dbReference type="Pfam" id="PF01541">
    <property type="entry name" value="GIY-YIG"/>
    <property type="match status" value="1"/>
</dbReference>
<dbReference type="CDD" id="cd10456">
    <property type="entry name" value="GIY-YIG_UPF0213"/>
    <property type="match status" value="1"/>
</dbReference>
<evidence type="ECO:0000313" key="3">
    <source>
        <dbReference type="EMBL" id="NYE36453.1"/>
    </source>
</evidence>
<dbReference type="PANTHER" id="PTHR34477">
    <property type="entry name" value="UPF0213 PROTEIN YHBQ"/>
    <property type="match status" value="1"/>
</dbReference>
<keyword evidence="3" id="KW-0540">Nuclease</keyword>